<evidence type="ECO:0000256" key="2">
    <source>
        <dbReference type="SAM" id="SignalP"/>
    </source>
</evidence>
<keyword evidence="4" id="KW-1185">Reference proteome</keyword>
<keyword evidence="2" id="KW-0732">Signal</keyword>
<comment type="caution">
    <text evidence="3">The sequence shown here is derived from an EMBL/GenBank/DDBJ whole genome shotgun (WGS) entry which is preliminary data.</text>
</comment>
<sequence length="148" mass="16630">MLLLALSSSLLSLNFHSSSNMVLANDNFATIVAASYTVDFQVRLDVASKLALSTYFINYKFVNVLSSPSAVFLDVVAIRALVIYISLVVLGYIQTCDRYQVSYINGLFWYRLRKSNNFGSRTPGFPMNSKKFGEFRNCRMRSTGGYEA</sequence>
<keyword evidence="1" id="KW-0472">Membrane</keyword>
<feature type="transmembrane region" description="Helical" evidence="1">
    <location>
        <begin position="70"/>
        <end position="93"/>
    </location>
</feature>
<feature type="chain" id="PRO_5043766347" evidence="2">
    <location>
        <begin position="25"/>
        <end position="148"/>
    </location>
</feature>
<dbReference type="EMBL" id="JBEDUW010000004">
    <property type="protein sequence ID" value="KAK9932519.1"/>
    <property type="molecule type" value="Genomic_DNA"/>
</dbReference>
<evidence type="ECO:0000256" key="1">
    <source>
        <dbReference type="SAM" id="Phobius"/>
    </source>
</evidence>
<evidence type="ECO:0000313" key="3">
    <source>
        <dbReference type="EMBL" id="KAK9932519.1"/>
    </source>
</evidence>
<dbReference type="AlphaFoldDB" id="A0AAW1X8S1"/>
<name>A0AAW1X8S1_RUBAR</name>
<proteinExistence type="predicted"/>
<feature type="signal peptide" evidence="2">
    <location>
        <begin position="1"/>
        <end position="24"/>
    </location>
</feature>
<organism evidence="3 4">
    <name type="scientific">Rubus argutus</name>
    <name type="common">Southern blackberry</name>
    <dbReference type="NCBI Taxonomy" id="59490"/>
    <lineage>
        <taxon>Eukaryota</taxon>
        <taxon>Viridiplantae</taxon>
        <taxon>Streptophyta</taxon>
        <taxon>Embryophyta</taxon>
        <taxon>Tracheophyta</taxon>
        <taxon>Spermatophyta</taxon>
        <taxon>Magnoliopsida</taxon>
        <taxon>eudicotyledons</taxon>
        <taxon>Gunneridae</taxon>
        <taxon>Pentapetalae</taxon>
        <taxon>rosids</taxon>
        <taxon>fabids</taxon>
        <taxon>Rosales</taxon>
        <taxon>Rosaceae</taxon>
        <taxon>Rosoideae</taxon>
        <taxon>Rosoideae incertae sedis</taxon>
        <taxon>Rubus</taxon>
    </lineage>
</organism>
<protein>
    <submittedName>
        <fullName evidence="3">Uncharacterized protein</fullName>
    </submittedName>
</protein>
<keyword evidence="1" id="KW-1133">Transmembrane helix</keyword>
<dbReference type="Proteomes" id="UP001457282">
    <property type="component" value="Unassembled WGS sequence"/>
</dbReference>
<keyword evidence="1" id="KW-0812">Transmembrane</keyword>
<gene>
    <name evidence="3" type="ORF">M0R45_019754</name>
</gene>
<reference evidence="3 4" key="1">
    <citation type="journal article" date="2023" name="G3 (Bethesda)">
        <title>A chromosome-length genome assembly and annotation of blackberry (Rubus argutus, cv. 'Hillquist').</title>
        <authorList>
            <person name="Bruna T."/>
            <person name="Aryal R."/>
            <person name="Dudchenko O."/>
            <person name="Sargent D.J."/>
            <person name="Mead D."/>
            <person name="Buti M."/>
            <person name="Cavallini A."/>
            <person name="Hytonen T."/>
            <person name="Andres J."/>
            <person name="Pham M."/>
            <person name="Weisz D."/>
            <person name="Mascagni F."/>
            <person name="Usai G."/>
            <person name="Natali L."/>
            <person name="Bassil N."/>
            <person name="Fernandez G.E."/>
            <person name="Lomsadze A."/>
            <person name="Armour M."/>
            <person name="Olukolu B."/>
            <person name="Poorten T."/>
            <person name="Britton C."/>
            <person name="Davik J."/>
            <person name="Ashrafi H."/>
            <person name="Aiden E.L."/>
            <person name="Borodovsky M."/>
            <person name="Worthington M."/>
        </authorList>
    </citation>
    <scope>NUCLEOTIDE SEQUENCE [LARGE SCALE GENOMIC DNA]</scope>
    <source>
        <strain evidence="3">PI 553951</strain>
    </source>
</reference>
<evidence type="ECO:0000313" key="4">
    <source>
        <dbReference type="Proteomes" id="UP001457282"/>
    </source>
</evidence>
<accession>A0AAW1X8S1</accession>